<dbReference type="InterPro" id="IPR012337">
    <property type="entry name" value="RNaseH-like_sf"/>
</dbReference>
<dbReference type="RefSeq" id="WP_275820696.1">
    <property type="nucleotide sequence ID" value="NZ_BAAANM010000049.1"/>
</dbReference>
<reference evidence="3 4" key="1">
    <citation type="submission" date="2023-03" db="EMBL/GenBank/DDBJ databases">
        <title>Draft genome sequence of type strain Streptomyces ferralitis JCM 14344.</title>
        <authorList>
            <person name="Klaysubun C."/>
            <person name="Duangmal K."/>
        </authorList>
    </citation>
    <scope>NUCLEOTIDE SEQUENCE [LARGE SCALE GENOMIC DNA]</scope>
    <source>
        <strain evidence="3 4">JCM 14344</strain>
    </source>
</reference>
<feature type="domain" description="Transposase IS4-like" evidence="2">
    <location>
        <begin position="40"/>
        <end position="221"/>
    </location>
</feature>
<evidence type="ECO:0000313" key="3">
    <source>
        <dbReference type="EMBL" id="MDF2260267.1"/>
    </source>
</evidence>
<evidence type="ECO:0000313" key="4">
    <source>
        <dbReference type="Proteomes" id="UP001220022"/>
    </source>
</evidence>
<accession>A0ABT5Z9E2</accession>
<dbReference type="SUPFAM" id="SSF53098">
    <property type="entry name" value="Ribonuclease H-like"/>
    <property type="match status" value="1"/>
</dbReference>
<sequence length="258" mass="28140">MSQQAFAHTRYRRRRLGRTAHPLTGRPGQRGELRGVPATRPRPTKKGRSGFAKIRLMALVECGTHAVVQAAFGSRFASEHKLAGRLLGALSPGMLLLADRNFFGFSLWRAATATGADLLWRVKSAAVLPVRSVLNDGSYLSQSKVPAKHRRDDPQAGDLVVRVVEAVMTVACADGTSRTELYRFATTLLDAVAFPAPELAIWYAPRWEIESTYAALKVTQRGAGRVPRSCRAHGVEQRDLRLSDDISAPADFPGPGRG</sequence>
<dbReference type="InterPro" id="IPR002559">
    <property type="entry name" value="Transposase_11"/>
</dbReference>
<keyword evidence="4" id="KW-1185">Reference proteome</keyword>
<dbReference type="Proteomes" id="UP001220022">
    <property type="component" value="Unassembled WGS sequence"/>
</dbReference>
<dbReference type="EMBL" id="JARHTQ010000031">
    <property type="protein sequence ID" value="MDF2260267.1"/>
    <property type="molecule type" value="Genomic_DNA"/>
</dbReference>
<evidence type="ECO:0000256" key="1">
    <source>
        <dbReference type="SAM" id="MobiDB-lite"/>
    </source>
</evidence>
<dbReference type="PANTHER" id="PTHR37529">
    <property type="entry name" value="TRANSPOSASE INSG FOR INSERTION SEQUENCE ELEMENT IS4-RELATED"/>
    <property type="match status" value="1"/>
</dbReference>
<proteinExistence type="predicted"/>
<feature type="region of interest" description="Disordered" evidence="1">
    <location>
        <begin position="1"/>
        <end position="48"/>
    </location>
</feature>
<dbReference type="PANTHER" id="PTHR37529:SF1">
    <property type="entry name" value="TRANSPOSASE INSG FOR INSERTION SEQUENCE ELEMENT IS4-RELATED"/>
    <property type="match status" value="1"/>
</dbReference>
<dbReference type="Pfam" id="PF01609">
    <property type="entry name" value="DDE_Tnp_1"/>
    <property type="match status" value="1"/>
</dbReference>
<protein>
    <submittedName>
        <fullName evidence="3">Transposase</fullName>
    </submittedName>
</protein>
<evidence type="ECO:0000259" key="2">
    <source>
        <dbReference type="Pfam" id="PF01609"/>
    </source>
</evidence>
<organism evidence="3 4">
    <name type="scientific">Streptantibioticus ferralitis</name>
    <dbReference type="NCBI Taxonomy" id="236510"/>
    <lineage>
        <taxon>Bacteria</taxon>
        <taxon>Bacillati</taxon>
        <taxon>Actinomycetota</taxon>
        <taxon>Actinomycetes</taxon>
        <taxon>Kitasatosporales</taxon>
        <taxon>Streptomycetaceae</taxon>
        <taxon>Streptantibioticus</taxon>
    </lineage>
</organism>
<comment type="caution">
    <text evidence="3">The sequence shown here is derived from an EMBL/GenBank/DDBJ whole genome shotgun (WGS) entry which is preliminary data.</text>
</comment>
<gene>
    <name evidence="3" type="ORF">P2L57_32515</name>
</gene>
<name>A0ABT5Z9E2_9ACTN</name>
<feature type="compositionally biased region" description="Basic residues" evidence="1">
    <location>
        <begin position="9"/>
        <end position="18"/>
    </location>
</feature>